<keyword evidence="3" id="KW-1185">Reference proteome</keyword>
<gene>
    <name evidence="2" type="ORF">RRG08_007262</name>
</gene>
<comment type="caution">
    <text evidence="2">The sequence shown here is derived from an EMBL/GenBank/DDBJ whole genome shotgun (WGS) entry which is preliminary data.</text>
</comment>
<reference evidence="2" key="1">
    <citation type="journal article" date="2023" name="G3 (Bethesda)">
        <title>A reference genome for the long-term kleptoplast-retaining sea slug Elysia crispata morphotype clarki.</title>
        <authorList>
            <person name="Eastman K.E."/>
            <person name="Pendleton A.L."/>
            <person name="Shaikh M.A."/>
            <person name="Suttiyut T."/>
            <person name="Ogas R."/>
            <person name="Tomko P."/>
            <person name="Gavelis G."/>
            <person name="Widhalm J.R."/>
            <person name="Wisecaver J.H."/>
        </authorList>
    </citation>
    <scope>NUCLEOTIDE SEQUENCE</scope>
    <source>
        <strain evidence="2">ECLA1</strain>
    </source>
</reference>
<feature type="region of interest" description="Disordered" evidence="1">
    <location>
        <begin position="23"/>
        <end position="42"/>
    </location>
</feature>
<accession>A0AAE0ZST6</accession>
<evidence type="ECO:0000256" key="1">
    <source>
        <dbReference type="SAM" id="MobiDB-lite"/>
    </source>
</evidence>
<protein>
    <submittedName>
        <fullName evidence="2">Uncharacterized protein</fullName>
    </submittedName>
</protein>
<name>A0AAE0ZST6_9GAST</name>
<dbReference type="EMBL" id="JAWDGP010003379">
    <property type="protein sequence ID" value="KAK3774904.1"/>
    <property type="molecule type" value="Genomic_DNA"/>
</dbReference>
<evidence type="ECO:0000313" key="2">
    <source>
        <dbReference type="EMBL" id="KAK3774904.1"/>
    </source>
</evidence>
<proteinExistence type="predicted"/>
<sequence>MAERLKCNVSTTSRLDQHVEATGSVNDQPSCGQPCHYQQSRSTHYPDSKIHLQLTPTTAVDIRARREQVSAMTVPRLWV</sequence>
<evidence type="ECO:0000313" key="3">
    <source>
        <dbReference type="Proteomes" id="UP001283361"/>
    </source>
</evidence>
<dbReference type="AlphaFoldDB" id="A0AAE0ZST6"/>
<dbReference type="Proteomes" id="UP001283361">
    <property type="component" value="Unassembled WGS sequence"/>
</dbReference>
<organism evidence="2 3">
    <name type="scientific">Elysia crispata</name>
    <name type="common">lettuce slug</name>
    <dbReference type="NCBI Taxonomy" id="231223"/>
    <lineage>
        <taxon>Eukaryota</taxon>
        <taxon>Metazoa</taxon>
        <taxon>Spiralia</taxon>
        <taxon>Lophotrochozoa</taxon>
        <taxon>Mollusca</taxon>
        <taxon>Gastropoda</taxon>
        <taxon>Heterobranchia</taxon>
        <taxon>Euthyneura</taxon>
        <taxon>Panpulmonata</taxon>
        <taxon>Sacoglossa</taxon>
        <taxon>Placobranchoidea</taxon>
        <taxon>Plakobranchidae</taxon>
        <taxon>Elysia</taxon>
    </lineage>
</organism>